<keyword evidence="1" id="KW-1133">Transmembrane helix</keyword>
<evidence type="ECO:0000313" key="3">
    <source>
        <dbReference type="Proteomes" id="UP000326354"/>
    </source>
</evidence>
<organism evidence="2 3">
    <name type="scientific">Uabimicrobium amorphum</name>
    <dbReference type="NCBI Taxonomy" id="2596890"/>
    <lineage>
        <taxon>Bacteria</taxon>
        <taxon>Pseudomonadati</taxon>
        <taxon>Planctomycetota</taxon>
        <taxon>Candidatus Uabimicrobiia</taxon>
        <taxon>Candidatus Uabimicrobiales</taxon>
        <taxon>Candidatus Uabimicrobiaceae</taxon>
        <taxon>Candidatus Uabimicrobium</taxon>
    </lineage>
</organism>
<keyword evidence="3" id="KW-1185">Reference proteome</keyword>
<protein>
    <submittedName>
        <fullName evidence="2">Uncharacterized protein</fullName>
    </submittedName>
</protein>
<dbReference type="EMBL" id="AP019860">
    <property type="protein sequence ID" value="BBM83646.1"/>
    <property type="molecule type" value="Genomic_DNA"/>
</dbReference>
<gene>
    <name evidence="2" type="ORF">UABAM_01999</name>
</gene>
<feature type="transmembrane region" description="Helical" evidence="1">
    <location>
        <begin position="85"/>
        <end position="105"/>
    </location>
</feature>
<dbReference type="RefSeq" id="WP_151967839.1">
    <property type="nucleotide sequence ID" value="NZ_AP019860.1"/>
</dbReference>
<dbReference type="KEGG" id="uam:UABAM_01999"/>
<evidence type="ECO:0000313" key="2">
    <source>
        <dbReference type="EMBL" id="BBM83646.1"/>
    </source>
</evidence>
<proteinExistence type="predicted"/>
<sequence length="252" mass="29179">MRQNSKKQELRRLMGEANVLPPKNRQRSKIESAITDVDWAQKEWKLLQKEKHVLQKTVGDVQIPVNLQQKLMQIPQQVPTKRRYVYVKLTAAAAAILVVLTFLLLPQRNITTKDLVYASAKWHMQPNMLDIETQSRDELREYFVNKSGFEPVWKKVDDRFSLQGGKVHTLSQKSVLCSSWRTSIGSCILVQFKAEDFDLPDQLKKEVWAADHPLHGKFLAEGNCLCIVWIKNGFGHVWVVKDSPQARNFFRL</sequence>
<keyword evidence="1" id="KW-0472">Membrane</keyword>
<accession>A0A5S9F2I7</accession>
<reference evidence="2 3" key="1">
    <citation type="submission" date="2019-08" db="EMBL/GenBank/DDBJ databases">
        <title>Complete genome sequence of Candidatus Uab amorphum.</title>
        <authorList>
            <person name="Shiratori T."/>
            <person name="Suzuki S."/>
            <person name="Kakizawa Y."/>
            <person name="Ishida K."/>
        </authorList>
    </citation>
    <scope>NUCLEOTIDE SEQUENCE [LARGE SCALE GENOMIC DNA]</scope>
    <source>
        <strain evidence="2 3">SRT547</strain>
    </source>
</reference>
<evidence type="ECO:0000256" key="1">
    <source>
        <dbReference type="SAM" id="Phobius"/>
    </source>
</evidence>
<name>A0A5S9F2I7_UABAM</name>
<keyword evidence="1" id="KW-0812">Transmembrane</keyword>
<dbReference type="AlphaFoldDB" id="A0A5S9F2I7"/>
<dbReference type="Proteomes" id="UP000326354">
    <property type="component" value="Chromosome"/>
</dbReference>